<dbReference type="AlphaFoldDB" id="A0A1G5IQH0"/>
<proteinExistence type="predicted"/>
<dbReference type="RefSeq" id="WP_090745629.1">
    <property type="nucleotide sequence ID" value="NZ_FMVT01000009.1"/>
</dbReference>
<feature type="signal peptide" evidence="1">
    <location>
        <begin position="1"/>
        <end position="20"/>
    </location>
</feature>
<dbReference type="NCBIfam" id="NF035933">
    <property type="entry name" value="ESAT6_1"/>
    <property type="match status" value="1"/>
</dbReference>
<reference evidence="2 3" key="1">
    <citation type="submission" date="2016-10" db="EMBL/GenBank/DDBJ databases">
        <authorList>
            <person name="de Groot N.N."/>
        </authorList>
    </citation>
    <scope>NUCLEOTIDE SEQUENCE [LARGE SCALE GENOMIC DNA]</scope>
    <source>
        <strain evidence="2 3">CGMCC 1.8925</strain>
    </source>
</reference>
<evidence type="ECO:0008006" key="4">
    <source>
        <dbReference type="Google" id="ProtNLM"/>
    </source>
</evidence>
<keyword evidence="3" id="KW-1185">Reference proteome</keyword>
<organism evidence="2 3">
    <name type="scientific">Paracoccus tibetensis</name>
    <dbReference type="NCBI Taxonomy" id="336292"/>
    <lineage>
        <taxon>Bacteria</taxon>
        <taxon>Pseudomonadati</taxon>
        <taxon>Pseudomonadota</taxon>
        <taxon>Alphaproteobacteria</taxon>
        <taxon>Rhodobacterales</taxon>
        <taxon>Paracoccaceae</taxon>
        <taxon>Paracoccus</taxon>
    </lineage>
</organism>
<evidence type="ECO:0000313" key="2">
    <source>
        <dbReference type="EMBL" id="SCY78001.1"/>
    </source>
</evidence>
<accession>A0A1G5IQH0</accession>
<name>A0A1G5IQH0_9RHOB</name>
<dbReference type="OrthoDB" id="7691610at2"/>
<feature type="chain" id="PRO_5011734952" description="HdeA/HdeB family protein" evidence="1">
    <location>
        <begin position="21"/>
        <end position="132"/>
    </location>
</feature>
<sequence>MIRKFAFAAALGLAAPAAFAQTADAPGETTLDAAATYEAARNQLGILQFCQTQGHTGAEAVEAQTQLLAMIPAGDETAGASAEQAGAEGTVSVGDTQITLAEAAEAQGTSVEATCQQIEAAVNQVAGSLQAG</sequence>
<dbReference type="EMBL" id="FMVT01000009">
    <property type="protein sequence ID" value="SCY78001.1"/>
    <property type="molecule type" value="Genomic_DNA"/>
</dbReference>
<evidence type="ECO:0000256" key="1">
    <source>
        <dbReference type="SAM" id="SignalP"/>
    </source>
</evidence>
<dbReference type="Proteomes" id="UP000199502">
    <property type="component" value="Unassembled WGS sequence"/>
</dbReference>
<protein>
    <recommendedName>
        <fullName evidence="4">HdeA/HdeB family protein</fullName>
    </recommendedName>
</protein>
<gene>
    <name evidence="2" type="ORF">SAMN05660710_02744</name>
</gene>
<evidence type="ECO:0000313" key="3">
    <source>
        <dbReference type="Proteomes" id="UP000199502"/>
    </source>
</evidence>
<keyword evidence="1" id="KW-0732">Signal</keyword>